<dbReference type="GO" id="GO:0016709">
    <property type="term" value="F:oxidoreductase activity, acting on paired donors, with incorporation or reduction of molecular oxygen, NAD(P)H as one donor, and incorporation of one atom of oxygen"/>
    <property type="evidence" value="ECO:0007669"/>
    <property type="project" value="UniProtKB-ARBA"/>
</dbReference>
<feature type="domain" description="FAD-binding" evidence="4">
    <location>
        <begin position="9"/>
        <end position="333"/>
    </location>
</feature>
<evidence type="ECO:0000259" key="4">
    <source>
        <dbReference type="Pfam" id="PF01494"/>
    </source>
</evidence>
<dbReference type="Gene3D" id="3.40.30.120">
    <property type="match status" value="1"/>
</dbReference>
<keyword evidence="3" id="KW-0274">FAD</keyword>
<keyword evidence="5" id="KW-0503">Monooxygenase</keyword>
<dbReference type="EMBL" id="JANYMP010000004">
    <property type="protein sequence ID" value="MCS7477280.1"/>
    <property type="molecule type" value="Genomic_DNA"/>
</dbReference>
<sequence>MSNQSNETAQVIVVGAGPVGLWVAAELALAGVSTLVLERAVERSPHSKAMGMHPRTVEVLALRGAEKRFLADGFPRPNWHFGMLENRLDFSGLDTPYPFMLAFPQTRTEELFEQRALDLGVRIHRGHAVTGLAQDASAVTLTLDDSRTLTASYVVGADGAGSTVRKAAGIAFPGSDATTFGYVGEVSLTEQPVLSAQTDDGALITVPLGGGRYRLAGMDAHRQGPDDPFTLEDLRATTRLVAGSDFGMHDPTWLSRFGNTTRVAAEYRRGRVLLAGDAAHMHFPAGGVGLNVGVQDAMNLGWKLAAEVHGRAAPGLLDSYHAERHPVGLALAQHTLAQTALISATTPEQRALRTLVNDLIGTVPAFATALADKLAALDVAYPAADAHPLVGRRMPLLALLAGRPLLLARTTLPEAFALAAELGFETAVDPDLPDARAAVVRPDGHVWWATDDTSEVPAGLTGLGTTFAD</sequence>
<keyword evidence="6" id="KW-1185">Reference proteome</keyword>
<dbReference type="PANTHER" id="PTHR43004:SF19">
    <property type="entry name" value="BINDING MONOOXYGENASE, PUTATIVE (JCVI)-RELATED"/>
    <property type="match status" value="1"/>
</dbReference>
<dbReference type="PANTHER" id="PTHR43004">
    <property type="entry name" value="TRK SYSTEM POTASSIUM UPTAKE PROTEIN"/>
    <property type="match status" value="1"/>
</dbReference>
<dbReference type="InterPro" id="IPR002938">
    <property type="entry name" value="FAD-bd"/>
</dbReference>
<dbReference type="AlphaFoldDB" id="A0A9X2VII2"/>
<comment type="cofactor">
    <cofactor evidence="1">
        <name>FAD</name>
        <dbReference type="ChEBI" id="CHEBI:57692"/>
    </cofactor>
</comment>
<dbReference type="GO" id="GO:0071949">
    <property type="term" value="F:FAD binding"/>
    <property type="evidence" value="ECO:0007669"/>
    <property type="project" value="InterPro"/>
</dbReference>
<organism evidence="5 6">
    <name type="scientific">Umezawaea endophytica</name>
    <dbReference type="NCBI Taxonomy" id="1654476"/>
    <lineage>
        <taxon>Bacteria</taxon>
        <taxon>Bacillati</taxon>
        <taxon>Actinomycetota</taxon>
        <taxon>Actinomycetes</taxon>
        <taxon>Pseudonocardiales</taxon>
        <taxon>Pseudonocardiaceae</taxon>
        <taxon>Umezawaea</taxon>
    </lineage>
</organism>
<name>A0A9X2VII2_9PSEU</name>
<proteinExistence type="predicted"/>
<protein>
    <submittedName>
        <fullName evidence="5">FAD-dependent monooxygenase</fullName>
    </submittedName>
</protein>
<dbReference type="Proteomes" id="UP001141259">
    <property type="component" value="Unassembled WGS sequence"/>
</dbReference>
<evidence type="ECO:0000256" key="1">
    <source>
        <dbReference type="ARBA" id="ARBA00001974"/>
    </source>
</evidence>
<reference evidence="5" key="1">
    <citation type="submission" date="2022-08" db="EMBL/GenBank/DDBJ databases">
        <authorList>
            <person name="Tistechok S."/>
            <person name="Samborskyy M."/>
            <person name="Roman I."/>
        </authorList>
    </citation>
    <scope>NUCLEOTIDE SEQUENCE</scope>
    <source>
        <strain evidence="5">DSM 103496</strain>
    </source>
</reference>
<dbReference type="RefSeq" id="WP_259622789.1">
    <property type="nucleotide sequence ID" value="NZ_JANYMP010000004.1"/>
</dbReference>
<evidence type="ECO:0000313" key="5">
    <source>
        <dbReference type="EMBL" id="MCS7477280.1"/>
    </source>
</evidence>
<dbReference type="Pfam" id="PF01494">
    <property type="entry name" value="FAD_binding_3"/>
    <property type="match status" value="1"/>
</dbReference>
<dbReference type="Gene3D" id="3.30.70.2450">
    <property type="match status" value="1"/>
</dbReference>
<dbReference type="PRINTS" id="PR00420">
    <property type="entry name" value="RNGMNOXGNASE"/>
</dbReference>
<evidence type="ECO:0000256" key="3">
    <source>
        <dbReference type="ARBA" id="ARBA00022827"/>
    </source>
</evidence>
<dbReference type="InterPro" id="IPR050641">
    <property type="entry name" value="RIFMO-like"/>
</dbReference>
<dbReference type="InterPro" id="IPR036188">
    <property type="entry name" value="FAD/NAD-bd_sf"/>
</dbReference>
<accession>A0A9X2VII2</accession>
<evidence type="ECO:0000256" key="2">
    <source>
        <dbReference type="ARBA" id="ARBA00022630"/>
    </source>
</evidence>
<dbReference type="SUPFAM" id="SSF51905">
    <property type="entry name" value="FAD/NAD(P)-binding domain"/>
    <property type="match status" value="1"/>
</dbReference>
<keyword evidence="5" id="KW-0560">Oxidoreductase</keyword>
<keyword evidence="2" id="KW-0285">Flavoprotein</keyword>
<gene>
    <name evidence="5" type="ORF">NZH93_10495</name>
</gene>
<comment type="caution">
    <text evidence="5">The sequence shown here is derived from an EMBL/GenBank/DDBJ whole genome shotgun (WGS) entry which is preliminary data.</text>
</comment>
<dbReference type="Gene3D" id="3.50.50.60">
    <property type="entry name" value="FAD/NAD(P)-binding domain"/>
    <property type="match status" value="1"/>
</dbReference>
<evidence type="ECO:0000313" key="6">
    <source>
        <dbReference type="Proteomes" id="UP001141259"/>
    </source>
</evidence>